<proteinExistence type="inferred from homology"/>
<dbReference type="PROSITE" id="PS00237">
    <property type="entry name" value="G_PROTEIN_RECEP_F1_1"/>
    <property type="match status" value="1"/>
</dbReference>
<evidence type="ECO:0000256" key="4">
    <source>
        <dbReference type="ARBA" id="ARBA00022692"/>
    </source>
</evidence>
<evidence type="ECO:0000256" key="9">
    <source>
        <dbReference type="ARBA" id="ARBA00023224"/>
    </source>
</evidence>
<keyword evidence="9 10" id="KW-0807">Transducer</keyword>
<dbReference type="InterPro" id="IPR017452">
    <property type="entry name" value="GPCR_Rhodpsn_7TM"/>
</dbReference>
<sequence>MTATATATELELPGLDPAAFDGDGNLTTMEWNLTVVNDTADFEFGNGTLGPRTSSDWRLEWWVLLVLIAFSGATVVGNVMVIMAVWRVRCMRTVTNYLVTSLATADLLMGALVMPVGALMESMGGVWVFGQDWCDVWHSVDVLCSTASILNLCAISIDRYIAITDPLTYPLKMTRKVGAVLIGIVWFLSALISFPAIGWWRSVPGHFSGAPDTCQFTQDLGYLAFSSIISFYAPLIGMVFTYCRIYKSAVSTTKSLRQGCRYIGRPSQRASTHRPELDGSIYHNVQDDDSVMALRIHRGGQTVKAAPRFDSRTKKLTVDPLPPREHPLEADEDAGDAIVVPDAGIGETTSAARVSPPYPKGVSFSRKLARFVKEKKAAKTLGIVMGVFIVCWFPYFLICNLIVGVCAALSARCIPESPLLFSVLTWLGWINSSMNPVIYVCWSREFRQ</sequence>
<keyword evidence="8 10" id="KW-0675">Receptor</keyword>
<dbReference type="GO" id="GO:0043410">
    <property type="term" value="P:positive regulation of MAPK cascade"/>
    <property type="evidence" value="ECO:0007669"/>
    <property type="project" value="TreeGrafter"/>
</dbReference>
<dbReference type="AlphaFoldDB" id="A0A7R9BC46"/>
<feature type="transmembrane region" description="Helical" evidence="11">
    <location>
        <begin position="177"/>
        <end position="200"/>
    </location>
</feature>
<dbReference type="Proteomes" id="UP000678499">
    <property type="component" value="Unassembled WGS sequence"/>
</dbReference>
<dbReference type="PROSITE" id="PS50262">
    <property type="entry name" value="G_PROTEIN_RECEP_F1_2"/>
    <property type="match status" value="1"/>
</dbReference>
<evidence type="ECO:0000256" key="5">
    <source>
        <dbReference type="ARBA" id="ARBA00022989"/>
    </source>
</evidence>
<dbReference type="SMART" id="SM01381">
    <property type="entry name" value="7TM_GPCR_Srsx"/>
    <property type="match status" value="1"/>
</dbReference>
<keyword evidence="14" id="KW-1185">Reference proteome</keyword>
<feature type="transmembrane region" description="Helical" evidence="11">
    <location>
        <begin position="136"/>
        <end position="157"/>
    </location>
</feature>
<reference evidence="13" key="1">
    <citation type="submission" date="2020-11" db="EMBL/GenBank/DDBJ databases">
        <authorList>
            <person name="Tran Van P."/>
        </authorList>
    </citation>
    <scope>NUCLEOTIDE SEQUENCE</scope>
</reference>
<dbReference type="PANTHER" id="PTHR24248:SF185">
    <property type="entry name" value="DOPAMINE RECEPTOR 2"/>
    <property type="match status" value="1"/>
</dbReference>
<dbReference type="GO" id="GO:0004930">
    <property type="term" value="F:G protein-coupled receptor activity"/>
    <property type="evidence" value="ECO:0007669"/>
    <property type="project" value="UniProtKB-KW"/>
</dbReference>
<evidence type="ECO:0000256" key="2">
    <source>
        <dbReference type="ARBA" id="ARBA00010663"/>
    </source>
</evidence>
<keyword evidence="5 11" id="KW-1133">Transmembrane helix</keyword>
<name>A0A7R9BC46_9CRUS</name>
<dbReference type="GO" id="GO:0005886">
    <property type="term" value="C:plasma membrane"/>
    <property type="evidence" value="ECO:0007669"/>
    <property type="project" value="UniProtKB-SubCell"/>
</dbReference>
<feature type="transmembrane region" description="Helical" evidence="11">
    <location>
        <begin position="423"/>
        <end position="442"/>
    </location>
</feature>
<organism evidence="13">
    <name type="scientific">Notodromas monacha</name>
    <dbReference type="NCBI Taxonomy" id="399045"/>
    <lineage>
        <taxon>Eukaryota</taxon>
        <taxon>Metazoa</taxon>
        <taxon>Ecdysozoa</taxon>
        <taxon>Arthropoda</taxon>
        <taxon>Crustacea</taxon>
        <taxon>Oligostraca</taxon>
        <taxon>Ostracoda</taxon>
        <taxon>Podocopa</taxon>
        <taxon>Podocopida</taxon>
        <taxon>Cypridocopina</taxon>
        <taxon>Cypridoidea</taxon>
        <taxon>Cyprididae</taxon>
        <taxon>Notodromas</taxon>
    </lineage>
</organism>
<accession>A0A7R9BC46</accession>
<keyword evidence="3" id="KW-1003">Cell membrane</keyword>
<dbReference type="GO" id="GO:0071880">
    <property type="term" value="P:adenylate cyclase-activating adrenergic receptor signaling pathway"/>
    <property type="evidence" value="ECO:0007669"/>
    <property type="project" value="TreeGrafter"/>
</dbReference>
<evidence type="ECO:0000313" key="14">
    <source>
        <dbReference type="Proteomes" id="UP000678499"/>
    </source>
</evidence>
<dbReference type="EMBL" id="OA882062">
    <property type="protein sequence ID" value="CAD7272388.1"/>
    <property type="molecule type" value="Genomic_DNA"/>
</dbReference>
<feature type="domain" description="G-protein coupled receptors family 1 profile" evidence="12">
    <location>
        <begin position="77"/>
        <end position="439"/>
    </location>
</feature>
<evidence type="ECO:0000256" key="3">
    <source>
        <dbReference type="ARBA" id="ARBA00022475"/>
    </source>
</evidence>
<dbReference type="PRINTS" id="PR00237">
    <property type="entry name" value="GPCRRHODOPSN"/>
</dbReference>
<dbReference type="Gene3D" id="1.20.1070.10">
    <property type="entry name" value="Rhodopsin 7-helix transmembrane proteins"/>
    <property type="match status" value="1"/>
</dbReference>
<keyword evidence="6 10" id="KW-0297">G-protein coupled receptor</keyword>
<dbReference type="OrthoDB" id="5957871at2759"/>
<evidence type="ECO:0000256" key="8">
    <source>
        <dbReference type="ARBA" id="ARBA00023170"/>
    </source>
</evidence>
<feature type="transmembrane region" description="Helical" evidence="11">
    <location>
        <begin position="97"/>
        <end position="116"/>
    </location>
</feature>
<feature type="transmembrane region" description="Helical" evidence="11">
    <location>
        <begin position="220"/>
        <end position="243"/>
    </location>
</feature>
<comment type="similarity">
    <text evidence="2 10">Belongs to the G-protein coupled receptor 1 family.</text>
</comment>
<dbReference type="InterPro" id="IPR000276">
    <property type="entry name" value="GPCR_Rhodpsn"/>
</dbReference>
<comment type="subcellular location">
    <subcellularLocation>
        <location evidence="1">Cell membrane</location>
        <topology evidence="1">Multi-pass membrane protein</topology>
    </subcellularLocation>
</comment>
<evidence type="ECO:0000256" key="1">
    <source>
        <dbReference type="ARBA" id="ARBA00004651"/>
    </source>
</evidence>
<dbReference type="PANTHER" id="PTHR24248">
    <property type="entry name" value="ADRENERGIC RECEPTOR-RELATED G-PROTEIN COUPLED RECEPTOR"/>
    <property type="match status" value="1"/>
</dbReference>
<evidence type="ECO:0000259" key="12">
    <source>
        <dbReference type="PROSITE" id="PS50262"/>
    </source>
</evidence>
<feature type="transmembrane region" description="Helical" evidence="11">
    <location>
        <begin position="61"/>
        <end position="85"/>
    </location>
</feature>
<feature type="transmembrane region" description="Helical" evidence="11">
    <location>
        <begin position="380"/>
        <end position="411"/>
    </location>
</feature>
<keyword evidence="7 11" id="KW-0472">Membrane</keyword>
<evidence type="ECO:0000256" key="6">
    <source>
        <dbReference type="ARBA" id="ARBA00023040"/>
    </source>
</evidence>
<protein>
    <recommendedName>
        <fullName evidence="12">G-protein coupled receptors family 1 profile domain-containing protein</fullName>
    </recommendedName>
</protein>
<evidence type="ECO:0000313" key="13">
    <source>
        <dbReference type="EMBL" id="CAD7272388.1"/>
    </source>
</evidence>
<gene>
    <name evidence="13" type="ORF">NMOB1V02_LOCUS324</name>
</gene>
<dbReference type="Pfam" id="PF00001">
    <property type="entry name" value="7tm_1"/>
    <property type="match status" value="1"/>
</dbReference>
<keyword evidence="4 10" id="KW-0812">Transmembrane</keyword>
<evidence type="ECO:0000256" key="11">
    <source>
        <dbReference type="SAM" id="Phobius"/>
    </source>
</evidence>
<dbReference type="EMBL" id="CAJPEX010000025">
    <property type="protein sequence ID" value="CAG0912540.1"/>
    <property type="molecule type" value="Genomic_DNA"/>
</dbReference>
<evidence type="ECO:0000256" key="7">
    <source>
        <dbReference type="ARBA" id="ARBA00023136"/>
    </source>
</evidence>
<evidence type="ECO:0000256" key="10">
    <source>
        <dbReference type="RuleBase" id="RU000688"/>
    </source>
</evidence>
<dbReference type="SUPFAM" id="SSF81321">
    <property type="entry name" value="Family A G protein-coupled receptor-like"/>
    <property type="match status" value="1"/>
</dbReference>